<proteinExistence type="predicted"/>
<protein>
    <submittedName>
        <fullName evidence="2">(apollo) hypothetical protein</fullName>
    </submittedName>
</protein>
<evidence type="ECO:0000256" key="1">
    <source>
        <dbReference type="SAM" id="MobiDB-lite"/>
    </source>
</evidence>
<dbReference type="EMBL" id="CAJQZP010000333">
    <property type="protein sequence ID" value="CAG4956695.1"/>
    <property type="molecule type" value="Genomic_DNA"/>
</dbReference>
<name>A0A8S3WF56_PARAO</name>
<gene>
    <name evidence="2" type="ORF">PAPOLLO_LOCUS5575</name>
</gene>
<dbReference type="Proteomes" id="UP000691718">
    <property type="component" value="Unassembled WGS sequence"/>
</dbReference>
<comment type="caution">
    <text evidence="2">The sequence shown here is derived from an EMBL/GenBank/DDBJ whole genome shotgun (WGS) entry which is preliminary data.</text>
</comment>
<keyword evidence="3" id="KW-1185">Reference proteome</keyword>
<evidence type="ECO:0000313" key="2">
    <source>
        <dbReference type="EMBL" id="CAG4956695.1"/>
    </source>
</evidence>
<organism evidence="2 3">
    <name type="scientific">Parnassius apollo</name>
    <name type="common">Apollo butterfly</name>
    <name type="synonym">Papilio apollo</name>
    <dbReference type="NCBI Taxonomy" id="110799"/>
    <lineage>
        <taxon>Eukaryota</taxon>
        <taxon>Metazoa</taxon>
        <taxon>Ecdysozoa</taxon>
        <taxon>Arthropoda</taxon>
        <taxon>Hexapoda</taxon>
        <taxon>Insecta</taxon>
        <taxon>Pterygota</taxon>
        <taxon>Neoptera</taxon>
        <taxon>Endopterygota</taxon>
        <taxon>Lepidoptera</taxon>
        <taxon>Glossata</taxon>
        <taxon>Ditrysia</taxon>
        <taxon>Papilionoidea</taxon>
        <taxon>Papilionidae</taxon>
        <taxon>Parnassiinae</taxon>
        <taxon>Parnassini</taxon>
        <taxon>Parnassius</taxon>
        <taxon>Parnassius</taxon>
    </lineage>
</organism>
<evidence type="ECO:0000313" key="3">
    <source>
        <dbReference type="Proteomes" id="UP000691718"/>
    </source>
</evidence>
<feature type="compositionally biased region" description="Polar residues" evidence="1">
    <location>
        <begin position="47"/>
        <end position="56"/>
    </location>
</feature>
<reference evidence="2" key="1">
    <citation type="submission" date="2021-04" db="EMBL/GenBank/DDBJ databases">
        <authorList>
            <person name="Tunstrom K."/>
        </authorList>
    </citation>
    <scope>NUCLEOTIDE SEQUENCE</scope>
</reference>
<sequence length="81" mass="9138">MRNPMEPVEMLGITLRNQVSDQSSEEVRERLLDESLLKLSGEHSCDTLRTPSASNDATRRNPDFSSTVPYGLPQPRLPALW</sequence>
<feature type="region of interest" description="Disordered" evidence="1">
    <location>
        <begin position="43"/>
        <end position="81"/>
    </location>
</feature>
<accession>A0A8S3WF56</accession>
<dbReference type="AlphaFoldDB" id="A0A8S3WF56"/>